<dbReference type="Gene3D" id="3.30.565.10">
    <property type="entry name" value="Histidine kinase-like ATPase, C-terminal domain"/>
    <property type="match status" value="1"/>
</dbReference>
<dbReference type="GO" id="GO:0000155">
    <property type="term" value="F:phosphorelay sensor kinase activity"/>
    <property type="evidence" value="ECO:0007669"/>
    <property type="project" value="InterPro"/>
</dbReference>
<dbReference type="SMART" id="SM00448">
    <property type="entry name" value="REC"/>
    <property type="match status" value="1"/>
</dbReference>
<protein>
    <recommendedName>
        <fullName evidence="2">histidine kinase</fullName>
        <ecNumber evidence="2">2.7.13.3</ecNumber>
    </recommendedName>
</protein>
<dbReference type="RefSeq" id="WP_012165339.1">
    <property type="nucleotide sequence ID" value="NC_009925.1"/>
</dbReference>
<accession>B0C795</accession>
<keyword evidence="3 7" id="KW-0597">Phosphoprotein</keyword>
<feature type="domain" description="Response regulatory" evidence="9">
    <location>
        <begin position="6"/>
        <end position="122"/>
    </location>
</feature>
<evidence type="ECO:0000259" key="9">
    <source>
        <dbReference type="PROSITE" id="PS50110"/>
    </source>
</evidence>
<dbReference type="OrthoDB" id="1927110at2"/>
<dbReference type="SUPFAM" id="SSF55874">
    <property type="entry name" value="ATPase domain of HSP90 chaperone/DNA topoisomerase II/histidine kinase"/>
    <property type="match status" value="1"/>
</dbReference>
<proteinExistence type="predicted"/>
<reference evidence="11 12" key="1">
    <citation type="journal article" date="2008" name="Proc. Natl. Acad. Sci. U.S.A.">
        <title>Niche adaptation and genome expansion in the chlorophyll d-producing cyanobacterium Acaryochloris marina.</title>
        <authorList>
            <person name="Swingley W.D."/>
            <person name="Chen M."/>
            <person name="Cheung P.C."/>
            <person name="Conrad A.L."/>
            <person name="Dejesa L.C."/>
            <person name="Hao J."/>
            <person name="Honchak B.M."/>
            <person name="Karbach L.E."/>
            <person name="Kurdoglu A."/>
            <person name="Lahiri S."/>
            <person name="Mastrian S.D."/>
            <person name="Miyashita H."/>
            <person name="Page L."/>
            <person name="Ramakrishna P."/>
            <person name="Satoh S."/>
            <person name="Sattley W.M."/>
            <person name="Shimada Y."/>
            <person name="Taylor H.L."/>
            <person name="Tomo T."/>
            <person name="Tsuchiya T."/>
            <person name="Wang Z.T."/>
            <person name="Raymond J."/>
            <person name="Mimuro M."/>
            <person name="Blankenship R.E."/>
            <person name="Touchman J.W."/>
        </authorList>
    </citation>
    <scope>NUCLEOTIDE SEQUENCE [LARGE SCALE GENOMIC DNA]</scope>
    <source>
        <strain evidence="12">MBIC 11017</strain>
    </source>
</reference>
<feature type="domain" description="Histidine kinase" evidence="8">
    <location>
        <begin position="314"/>
        <end position="545"/>
    </location>
</feature>
<evidence type="ECO:0000256" key="5">
    <source>
        <dbReference type="ARBA" id="ARBA00022777"/>
    </source>
</evidence>
<evidence type="ECO:0000313" key="12">
    <source>
        <dbReference type="Proteomes" id="UP000000268"/>
    </source>
</evidence>
<dbReference type="InterPro" id="IPR004358">
    <property type="entry name" value="Sig_transdc_His_kin-like_C"/>
</dbReference>
<feature type="domain" description="PAS" evidence="10">
    <location>
        <begin position="155"/>
        <end position="190"/>
    </location>
</feature>
<dbReference type="KEGG" id="amr:AM1_5108"/>
<evidence type="ECO:0000256" key="3">
    <source>
        <dbReference type="ARBA" id="ARBA00022553"/>
    </source>
</evidence>
<evidence type="ECO:0000259" key="10">
    <source>
        <dbReference type="PROSITE" id="PS50112"/>
    </source>
</evidence>
<dbReference type="InterPro" id="IPR001789">
    <property type="entry name" value="Sig_transdc_resp-reg_receiver"/>
</dbReference>
<dbReference type="EMBL" id="CP000828">
    <property type="protein sequence ID" value="ABW30072.1"/>
    <property type="molecule type" value="Genomic_DNA"/>
</dbReference>
<dbReference type="InterPro" id="IPR003661">
    <property type="entry name" value="HisK_dim/P_dom"/>
</dbReference>
<dbReference type="Gene3D" id="1.10.287.130">
    <property type="match status" value="1"/>
</dbReference>
<dbReference type="InterPro" id="IPR003594">
    <property type="entry name" value="HATPase_dom"/>
</dbReference>
<evidence type="ECO:0000259" key="8">
    <source>
        <dbReference type="PROSITE" id="PS50109"/>
    </source>
</evidence>
<dbReference type="SUPFAM" id="SSF55785">
    <property type="entry name" value="PYP-like sensor domain (PAS domain)"/>
    <property type="match status" value="1"/>
</dbReference>
<dbReference type="SUPFAM" id="SSF52172">
    <property type="entry name" value="CheY-like"/>
    <property type="match status" value="1"/>
</dbReference>
<dbReference type="PRINTS" id="PR00344">
    <property type="entry name" value="BCTRLSENSOR"/>
</dbReference>
<dbReference type="Proteomes" id="UP000000268">
    <property type="component" value="Chromosome"/>
</dbReference>
<dbReference type="PROSITE" id="PS50110">
    <property type="entry name" value="RESPONSE_REGULATORY"/>
    <property type="match status" value="1"/>
</dbReference>
<dbReference type="PANTHER" id="PTHR43047:SF72">
    <property type="entry name" value="OSMOSENSING HISTIDINE PROTEIN KINASE SLN1"/>
    <property type="match status" value="1"/>
</dbReference>
<keyword evidence="4" id="KW-0808">Transferase</keyword>
<evidence type="ECO:0000313" key="11">
    <source>
        <dbReference type="EMBL" id="ABW30072.1"/>
    </source>
</evidence>
<evidence type="ECO:0000256" key="2">
    <source>
        <dbReference type="ARBA" id="ARBA00012438"/>
    </source>
</evidence>
<dbReference type="GO" id="GO:0005886">
    <property type="term" value="C:plasma membrane"/>
    <property type="evidence" value="ECO:0007669"/>
    <property type="project" value="TreeGrafter"/>
</dbReference>
<dbReference type="eggNOG" id="COG4191">
    <property type="taxonomic scope" value="Bacteria"/>
</dbReference>
<dbReference type="InterPro" id="IPR035965">
    <property type="entry name" value="PAS-like_dom_sf"/>
</dbReference>
<dbReference type="PROSITE" id="PS50109">
    <property type="entry name" value="HIS_KIN"/>
    <property type="match status" value="1"/>
</dbReference>
<evidence type="ECO:0000256" key="7">
    <source>
        <dbReference type="PROSITE-ProRule" id="PRU00169"/>
    </source>
</evidence>
<dbReference type="Pfam" id="PF02518">
    <property type="entry name" value="HATPase_c"/>
    <property type="match status" value="1"/>
</dbReference>
<dbReference type="NCBIfam" id="TIGR00229">
    <property type="entry name" value="sensory_box"/>
    <property type="match status" value="1"/>
</dbReference>
<dbReference type="STRING" id="329726.AM1_5108"/>
<dbReference type="AlphaFoldDB" id="B0C795"/>
<dbReference type="InterPro" id="IPR005467">
    <property type="entry name" value="His_kinase_dom"/>
</dbReference>
<dbReference type="SMART" id="SM00387">
    <property type="entry name" value="HATPase_c"/>
    <property type="match status" value="1"/>
</dbReference>
<evidence type="ECO:0000256" key="1">
    <source>
        <dbReference type="ARBA" id="ARBA00000085"/>
    </source>
</evidence>
<keyword evidence="5 11" id="KW-0418">Kinase</keyword>
<dbReference type="EC" id="2.7.13.3" evidence="2"/>
<dbReference type="Gene3D" id="3.40.50.2300">
    <property type="match status" value="1"/>
</dbReference>
<dbReference type="PANTHER" id="PTHR43047">
    <property type="entry name" value="TWO-COMPONENT HISTIDINE PROTEIN KINASE"/>
    <property type="match status" value="1"/>
</dbReference>
<dbReference type="HOGENOM" id="CLU_000445_114_72_3"/>
<evidence type="ECO:0000256" key="4">
    <source>
        <dbReference type="ARBA" id="ARBA00022679"/>
    </source>
</evidence>
<evidence type="ECO:0000256" key="6">
    <source>
        <dbReference type="ARBA" id="ARBA00023012"/>
    </source>
</evidence>
<keyword evidence="12" id="KW-1185">Reference proteome</keyword>
<dbReference type="InterPro" id="IPR013656">
    <property type="entry name" value="PAS_4"/>
</dbReference>
<dbReference type="PROSITE" id="PS50112">
    <property type="entry name" value="PAS"/>
    <property type="match status" value="1"/>
</dbReference>
<dbReference type="CDD" id="cd19920">
    <property type="entry name" value="REC_PA4781-like"/>
    <property type="match status" value="1"/>
</dbReference>
<sequence length="545" mass="60223">MESSTEIMVVDDTPANLEVISETLSSAGYRVAAAISGERALKRLHTHPPALILLDIQMPVMDGFEVCRQIKANAATANIPIIFITARSDTQSILHGFEMGAVDYISKPFQEAELLARVRTHLQLCHVSQLYDVEREKAEQLQQLNQQLSLTQFSVDHSVDGILWFNPDSSIAYANGAICELLGYALEELLQLSSADLKATGHHSEWNDFQQKVREQHRLRFEAQLLTKGGQELPVEIALNYLQFSSREYYVVHCRDIRDRKAAEAKLRQLNTELDQRVQDRTQELSHTLETLKSAQASLVESEKMAALGALVAGVAHEINTPIGNTITVASTLADESAVFVNAAEAGQLKRSTLNHYLDVVNRCTKLINSNLGRAGDLIQSFKQVAVDQSHRELRTFNLKDYVGEVVTSLEPQARRSGLTLDLAGDDSIVLTHDPGVFAQVITNLVTNSIKHAYQPGEVGQLQIHLEQQNDQVLLTYRDDGCGISTENLSRVYEPFFTTARNQGGTGLGLNIVYNIVTQSLKGTIKIDSQLGQGTTFTVALPYAS</sequence>
<organism evidence="11 12">
    <name type="scientific">Acaryochloris marina (strain MBIC 11017)</name>
    <dbReference type="NCBI Taxonomy" id="329726"/>
    <lineage>
        <taxon>Bacteria</taxon>
        <taxon>Bacillati</taxon>
        <taxon>Cyanobacteriota</taxon>
        <taxon>Cyanophyceae</taxon>
        <taxon>Acaryochloridales</taxon>
        <taxon>Acaryochloridaceae</taxon>
        <taxon>Acaryochloris</taxon>
    </lineage>
</organism>
<dbReference type="GO" id="GO:0009927">
    <property type="term" value="F:histidine phosphotransfer kinase activity"/>
    <property type="evidence" value="ECO:0007669"/>
    <property type="project" value="TreeGrafter"/>
</dbReference>
<comment type="catalytic activity">
    <reaction evidence="1">
        <text>ATP + protein L-histidine = ADP + protein N-phospho-L-histidine.</text>
        <dbReference type="EC" id="2.7.13.3"/>
    </reaction>
</comment>
<name>B0C795_ACAM1</name>
<keyword evidence="6" id="KW-0902">Two-component regulatory system</keyword>
<dbReference type="eggNOG" id="COG0745">
    <property type="taxonomic scope" value="Bacteria"/>
</dbReference>
<feature type="modified residue" description="4-aspartylphosphate" evidence="7">
    <location>
        <position position="55"/>
    </location>
</feature>
<dbReference type="SUPFAM" id="SSF47384">
    <property type="entry name" value="Homodimeric domain of signal transducing histidine kinase"/>
    <property type="match status" value="1"/>
</dbReference>
<dbReference type="InterPro" id="IPR000014">
    <property type="entry name" value="PAS"/>
</dbReference>
<dbReference type="Pfam" id="PF08448">
    <property type="entry name" value="PAS_4"/>
    <property type="match status" value="1"/>
</dbReference>
<dbReference type="InterPro" id="IPR036097">
    <property type="entry name" value="HisK_dim/P_sf"/>
</dbReference>
<dbReference type="InterPro" id="IPR011006">
    <property type="entry name" value="CheY-like_superfamily"/>
</dbReference>
<dbReference type="Gene3D" id="3.30.450.20">
    <property type="entry name" value="PAS domain"/>
    <property type="match status" value="1"/>
</dbReference>
<dbReference type="CDD" id="cd00130">
    <property type="entry name" value="PAS"/>
    <property type="match status" value="1"/>
</dbReference>
<gene>
    <name evidence="11" type="ordered locus">AM1_5108</name>
</gene>
<dbReference type="CDD" id="cd00082">
    <property type="entry name" value="HisKA"/>
    <property type="match status" value="1"/>
</dbReference>
<dbReference type="Pfam" id="PF00072">
    <property type="entry name" value="Response_reg"/>
    <property type="match status" value="1"/>
</dbReference>
<dbReference type="InterPro" id="IPR036890">
    <property type="entry name" value="HATPase_C_sf"/>
</dbReference>